<evidence type="ECO:0000313" key="4">
    <source>
        <dbReference type="EMBL" id="GAH51749.1"/>
    </source>
</evidence>
<gene>
    <name evidence="4" type="ORF">S03H2_37862</name>
</gene>
<dbReference type="InterPro" id="IPR050087">
    <property type="entry name" value="AON_synthase_class-II"/>
</dbReference>
<accession>X1HD24</accession>
<dbReference type="Gene3D" id="3.40.640.10">
    <property type="entry name" value="Type I PLP-dependent aspartate aminotransferase-like (Major domain)"/>
    <property type="match status" value="1"/>
</dbReference>
<dbReference type="Pfam" id="PF00155">
    <property type="entry name" value="Aminotran_1_2"/>
    <property type="match status" value="1"/>
</dbReference>
<evidence type="ECO:0000256" key="1">
    <source>
        <dbReference type="ARBA" id="ARBA00001933"/>
    </source>
</evidence>
<dbReference type="SUPFAM" id="SSF53383">
    <property type="entry name" value="PLP-dependent transferases"/>
    <property type="match status" value="1"/>
</dbReference>
<dbReference type="AlphaFoldDB" id="X1HD24"/>
<feature type="non-terminal residue" evidence="4">
    <location>
        <position position="112"/>
    </location>
</feature>
<dbReference type="Gene3D" id="3.90.1150.10">
    <property type="entry name" value="Aspartate Aminotransferase, domain 1"/>
    <property type="match status" value="1"/>
</dbReference>
<dbReference type="EMBL" id="BARU01023318">
    <property type="protein sequence ID" value="GAH51749.1"/>
    <property type="molecule type" value="Genomic_DNA"/>
</dbReference>
<organism evidence="4">
    <name type="scientific">marine sediment metagenome</name>
    <dbReference type="NCBI Taxonomy" id="412755"/>
    <lineage>
        <taxon>unclassified sequences</taxon>
        <taxon>metagenomes</taxon>
        <taxon>ecological metagenomes</taxon>
    </lineage>
</organism>
<feature type="domain" description="Aminotransferase class I/classII large" evidence="3">
    <location>
        <begin position="23"/>
        <end position="111"/>
    </location>
</feature>
<proteinExistence type="predicted"/>
<reference evidence="4" key="1">
    <citation type="journal article" date="2014" name="Front. Microbiol.">
        <title>High frequency of phylogenetically diverse reductive dehalogenase-homologous genes in deep subseafloor sedimentary metagenomes.</title>
        <authorList>
            <person name="Kawai M."/>
            <person name="Futagami T."/>
            <person name="Toyoda A."/>
            <person name="Takaki Y."/>
            <person name="Nishi S."/>
            <person name="Hori S."/>
            <person name="Arai W."/>
            <person name="Tsubouchi T."/>
            <person name="Morono Y."/>
            <person name="Uchiyama I."/>
            <person name="Ito T."/>
            <person name="Fujiyama A."/>
            <person name="Inagaki F."/>
            <person name="Takami H."/>
        </authorList>
    </citation>
    <scope>NUCLEOTIDE SEQUENCE</scope>
    <source>
        <strain evidence="4">Expedition CK06-06</strain>
    </source>
</reference>
<evidence type="ECO:0000259" key="3">
    <source>
        <dbReference type="Pfam" id="PF00155"/>
    </source>
</evidence>
<evidence type="ECO:0000256" key="2">
    <source>
        <dbReference type="ARBA" id="ARBA00022679"/>
    </source>
</evidence>
<dbReference type="InterPro" id="IPR004839">
    <property type="entry name" value="Aminotransferase_I/II_large"/>
</dbReference>
<dbReference type="InterPro" id="IPR015422">
    <property type="entry name" value="PyrdxlP-dep_Trfase_small"/>
</dbReference>
<name>X1HD24_9ZZZZ</name>
<keyword evidence="2" id="KW-0808">Transferase</keyword>
<dbReference type="InterPro" id="IPR015421">
    <property type="entry name" value="PyrdxlP-dep_Trfase_major"/>
</dbReference>
<sequence length="112" mass="12091">MQGAPGALTIINGKECLYFGGTSYYGLHNHPGVIQAASEAIEKYGINSATSRQGFGTTPLLVEIEKKATEFFETEDAAYLASGYLSNMAGVQALLKIESFDTIFIDQLSHYS</sequence>
<comment type="caution">
    <text evidence="4">The sequence shown here is derived from an EMBL/GenBank/DDBJ whole genome shotgun (WGS) entry which is preliminary data.</text>
</comment>
<dbReference type="GO" id="GO:0030170">
    <property type="term" value="F:pyridoxal phosphate binding"/>
    <property type="evidence" value="ECO:0007669"/>
    <property type="project" value="InterPro"/>
</dbReference>
<dbReference type="InterPro" id="IPR015424">
    <property type="entry name" value="PyrdxlP-dep_Trfase"/>
</dbReference>
<dbReference type="PANTHER" id="PTHR13693">
    <property type="entry name" value="CLASS II AMINOTRANSFERASE/8-AMINO-7-OXONONANOATE SYNTHASE"/>
    <property type="match status" value="1"/>
</dbReference>
<comment type="cofactor">
    <cofactor evidence="1">
        <name>pyridoxal 5'-phosphate</name>
        <dbReference type="ChEBI" id="CHEBI:597326"/>
    </cofactor>
</comment>
<dbReference type="GO" id="GO:0016740">
    <property type="term" value="F:transferase activity"/>
    <property type="evidence" value="ECO:0007669"/>
    <property type="project" value="UniProtKB-KW"/>
</dbReference>
<protein>
    <recommendedName>
        <fullName evidence="3">Aminotransferase class I/classII large domain-containing protein</fullName>
    </recommendedName>
</protein>